<dbReference type="Proteomes" id="UP000195273">
    <property type="component" value="Chromosome"/>
</dbReference>
<proteinExistence type="predicted"/>
<dbReference type="AlphaFoldDB" id="A0A1Y0EHY6"/>
<evidence type="ECO:0000313" key="3">
    <source>
        <dbReference type="Proteomes" id="UP000195273"/>
    </source>
</evidence>
<reference evidence="2 3" key="1">
    <citation type="submission" date="2017-05" db="EMBL/GenBank/DDBJ databases">
        <title>Genome Sequence of Loktanella vestfoldensis Strain SMR4r Isolated from a Culture of the Diatom Skeletonema marinoi.</title>
        <authorList>
            <person name="Topel M."/>
            <person name="Pinder M.I.M."/>
            <person name="Johansson O.N."/>
            <person name="Kourtchenko O."/>
            <person name="Godhe A."/>
            <person name="Clarke A.K."/>
        </authorList>
    </citation>
    <scope>NUCLEOTIDE SEQUENCE [LARGE SCALE GENOMIC DNA]</scope>
    <source>
        <strain evidence="2 3">SMR4r</strain>
    </source>
</reference>
<feature type="compositionally biased region" description="Low complexity" evidence="1">
    <location>
        <begin position="35"/>
        <end position="46"/>
    </location>
</feature>
<accession>A0A1Y0EHY6</accession>
<sequence>MQQPKRIQLRRTAGWRKPEGAVVVTRGSAAAGRLPTPTKATAPTQTTPIWCSSTAHILHGPSRLNW</sequence>
<name>A0A1Y0EHY6_9RHOB</name>
<feature type="region of interest" description="Disordered" evidence="1">
    <location>
        <begin position="27"/>
        <end position="46"/>
    </location>
</feature>
<organism evidence="2 3">
    <name type="scientific">Yoonia vestfoldensis</name>
    <dbReference type="NCBI Taxonomy" id="245188"/>
    <lineage>
        <taxon>Bacteria</taxon>
        <taxon>Pseudomonadati</taxon>
        <taxon>Pseudomonadota</taxon>
        <taxon>Alphaproteobacteria</taxon>
        <taxon>Rhodobacterales</taxon>
        <taxon>Paracoccaceae</taxon>
        <taxon>Yoonia</taxon>
    </lineage>
</organism>
<gene>
    <name evidence="2" type="ORF">LOKVESSMR4R_03735</name>
</gene>
<keyword evidence="3" id="KW-1185">Reference proteome</keyword>
<protein>
    <submittedName>
        <fullName evidence="2">Uncharacterized protein</fullName>
    </submittedName>
</protein>
<evidence type="ECO:0000256" key="1">
    <source>
        <dbReference type="SAM" id="MobiDB-lite"/>
    </source>
</evidence>
<evidence type="ECO:0000313" key="2">
    <source>
        <dbReference type="EMBL" id="ARU03001.1"/>
    </source>
</evidence>
<dbReference type="EMBL" id="CP021431">
    <property type="protein sequence ID" value="ARU03001.1"/>
    <property type="molecule type" value="Genomic_DNA"/>
</dbReference>
<dbReference type="KEGG" id="lvs:LOKVESSMR4R_03735"/>